<dbReference type="GO" id="GO:0005886">
    <property type="term" value="C:plasma membrane"/>
    <property type="evidence" value="ECO:0007669"/>
    <property type="project" value="UniProtKB-SubCell"/>
</dbReference>
<keyword evidence="2" id="KW-1003">Cell membrane</keyword>
<dbReference type="AlphaFoldDB" id="A0A0G3EQQ9"/>
<reference evidence="8" key="1">
    <citation type="submission" date="2015-06" db="EMBL/GenBank/DDBJ databases">
        <authorList>
            <person name="Lim Y.L."/>
            <person name="Ee R."/>
            <person name="Yong D."/>
            <person name="How K.Y."/>
            <person name="Yin W.F."/>
            <person name="Chan K.G."/>
        </authorList>
    </citation>
    <scope>NUCLEOTIDE SEQUENCE [LARGE SCALE GENOMIC DNA]</scope>
    <source>
        <strain evidence="8">DSM 25325</strain>
    </source>
</reference>
<evidence type="ECO:0000259" key="6">
    <source>
        <dbReference type="Pfam" id="PF00535"/>
    </source>
</evidence>
<dbReference type="KEGG" id="ptx:ABW99_04910"/>
<sequence length="248" mass="26530">MNKTSIALSIVVPVLNEASGIAVVLRRLAPLRALGAEIIVVDGGSDDATRELAAPHADKLERAPRGRAAQMNAGAALAHGNVLLFLHADTLLPAGADRLVSAALCDGTRVWGRFDVCIESRHRLLHVVAAMMNLRSRITGVATGDQAIFVTRLAFEQAGGFAPIALMEDIALSKRLRRISPPACIDTPVITSGRRWETRGVWRTIALMWGLRLAYVCGVAPATLARWYGSLPVAPAAPREHQADGLSR</sequence>
<dbReference type="InterPro" id="IPR029044">
    <property type="entry name" value="Nucleotide-diphossugar_trans"/>
</dbReference>
<comment type="subcellular location">
    <subcellularLocation>
        <location evidence="1">Cell membrane</location>
    </subcellularLocation>
</comment>
<dbReference type="PANTHER" id="PTHR43646">
    <property type="entry name" value="GLYCOSYLTRANSFERASE"/>
    <property type="match status" value="1"/>
</dbReference>
<keyword evidence="4 7" id="KW-0808">Transferase</keyword>
<feature type="domain" description="Glycosyltransferase 2-like" evidence="6">
    <location>
        <begin position="9"/>
        <end position="123"/>
    </location>
</feature>
<accession>A0A0G3EQQ9</accession>
<evidence type="ECO:0000256" key="4">
    <source>
        <dbReference type="ARBA" id="ARBA00022679"/>
    </source>
</evidence>
<organism evidence="7 8">
    <name type="scientific">Pandoraea thiooxydans</name>
    <dbReference type="NCBI Taxonomy" id="445709"/>
    <lineage>
        <taxon>Bacteria</taxon>
        <taxon>Pseudomonadati</taxon>
        <taxon>Pseudomonadota</taxon>
        <taxon>Betaproteobacteria</taxon>
        <taxon>Burkholderiales</taxon>
        <taxon>Burkholderiaceae</taxon>
        <taxon>Pandoraea</taxon>
    </lineage>
</organism>
<evidence type="ECO:0000256" key="1">
    <source>
        <dbReference type="ARBA" id="ARBA00004236"/>
    </source>
</evidence>
<dbReference type="SUPFAM" id="SSF53448">
    <property type="entry name" value="Nucleotide-diphospho-sugar transferases"/>
    <property type="match status" value="1"/>
</dbReference>
<dbReference type="OrthoDB" id="5291101at2"/>
<keyword evidence="5" id="KW-0472">Membrane</keyword>
<evidence type="ECO:0000313" key="8">
    <source>
        <dbReference type="Proteomes" id="UP000036700"/>
    </source>
</evidence>
<name>A0A0G3EQQ9_9BURK</name>
<keyword evidence="3" id="KW-0328">Glycosyltransferase</keyword>
<dbReference type="RefSeq" id="WP_047213336.1">
    <property type="nucleotide sequence ID" value="NZ_CP011568.3"/>
</dbReference>
<dbReference type="InterPro" id="IPR001173">
    <property type="entry name" value="Glyco_trans_2-like"/>
</dbReference>
<dbReference type="STRING" id="445709.ABW99_04910"/>
<evidence type="ECO:0000256" key="3">
    <source>
        <dbReference type="ARBA" id="ARBA00022676"/>
    </source>
</evidence>
<dbReference type="PANTHER" id="PTHR43646:SF2">
    <property type="entry name" value="GLYCOSYLTRANSFERASE 2-LIKE DOMAIN-CONTAINING PROTEIN"/>
    <property type="match status" value="1"/>
</dbReference>
<dbReference type="InterPro" id="IPR026461">
    <property type="entry name" value="Trfase_2_rSAM/seldom_assoc"/>
</dbReference>
<evidence type="ECO:0000256" key="5">
    <source>
        <dbReference type="ARBA" id="ARBA00023136"/>
    </source>
</evidence>
<gene>
    <name evidence="7" type="ORF">ABW99_04910</name>
</gene>
<dbReference type="Proteomes" id="UP000036700">
    <property type="component" value="Chromosome"/>
</dbReference>
<evidence type="ECO:0000313" key="7">
    <source>
        <dbReference type="EMBL" id="AKJ67662.1"/>
    </source>
</evidence>
<dbReference type="Gene3D" id="3.90.550.10">
    <property type="entry name" value="Spore Coat Polysaccharide Biosynthesis Protein SpsA, Chain A"/>
    <property type="match status" value="1"/>
</dbReference>
<evidence type="ECO:0000256" key="2">
    <source>
        <dbReference type="ARBA" id="ARBA00022475"/>
    </source>
</evidence>
<protein>
    <submittedName>
        <fullName evidence="7">Glycosyl transferase</fullName>
    </submittedName>
</protein>
<dbReference type="Pfam" id="PF00535">
    <property type="entry name" value="Glycos_transf_2"/>
    <property type="match status" value="1"/>
</dbReference>
<dbReference type="NCBIfam" id="TIGR04283">
    <property type="entry name" value="glyco_like_mftF"/>
    <property type="match status" value="1"/>
</dbReference>
<dbReference type="EMBL" id="CP011568">
    <property type="protein sequence ID" value="AKJ67662.1"/>
    <property type="molecule type" value="Genomic_DNA"/>
</dbReference>
<dbReference type="PATRIC" id="fig|445709.3.peg.1055"/>
<keyword evidence="8" id="KW-1185">Reference proteome</keyword>
<proteinExistence type="predicted"/>
<dbReference type="GO" id="GO:0016757">
    <property type="term" value="F:glycosyltransferase activity"/>
    <property type="evidence" value="ECO:0007669"/>
    <property type="project" value="UniProtKB-KW"/>
</dbReference>
<dbReference type="CDD" id="cd02522">
    <property type="entry name" value="GT_2_like_a"/>
    <property type="match status" value="1"/>
</dbReference>